<dbReference type="AlphaFoldDB" id="A0A3B7MJS1"/>
<dbReference type="InterPro" id="IPR001387">
    <property type="entry name" value="Cro/C1-type_HTH"/>
</dbReference>
<evidence type="ECO:0000313" key="3">
    <source>
        <dbReference type="Proteomes" id="UP000263900"/>
    </source>
</evidence>
<evidence type="ECO:0000313" key="2">
    <source>
        <dbReference type="EMBL" id="AXY73370.1"/>
    </source>
</evidence>
<dbReference type="Proteomes" id="UP000263900">
    <property type="component" value="Chromosome"/>
</dbReference>
<dbReference type="PROSITE" id="PS50943">
    <property type="entry name" value="HTH_CROC1"/>
    <property type="match status" value="1"/>
</dbReference>
<accession>A0A3B7MJS1</accession>
<dbReference type="InterPro" id="IPR010982">
    <property type="entry name" value="Lambda_DNA-bd_dom_sf"/>
</dbReference>
<organism evidence="2 3">
    <name type="scientific">Paraflavitalea soli</name>
    <dbReference type="NCBI Taxonomy" id="2315862"/>
    <lineage>
        <taxon>Bacteria</taxon>
        <taxon>Pseudomonadati</taxon>
        <taxon>Bacteroidota</taxon>
        <taxon>Chitinophagia</taxon>
        <taxon>Chitinophagales</taxon>
        <taxon>Chitinophagaceae</taxon>
        <taxon>Paraflavitalea</taxon>
    </lineage>
</organism>
<keyword evidence="3" id="KW-1185">Reference proteome</keyword>
<reference evidence="2 3" key="1">
    <citation type="submission" date="2018-09" db="EMBL/GenBank/DDBJ databases">
        <title>Genome sequencing of strain 6GH32-13.</title>
        <authorList>
            <person name="Weon H.-Y."/>
            <person name="Heo J."/>
            <person name="Kwon S.-W."/>
        </authorList>
    </citation>
    <scope>NUCLEOTIDE SEQUENCE [LARGE SCALE GENOMIC DNA]</scope>
    <source>
        <strain evidence="2 3">5GH32-13</strain>
    </source>
</reference>
<proteinExistence type="predicted"/>
<dbReference type="Gene3D" id="1.10.260.40">
    <property type="entry name" value="lambda repressor-like DNA-binding domains"/>
    <property type="match status" value="1"/>
</dbReference>
<sequence length="121" mass="13551">MSSQENSAIDQYAIDFVKKLMEEKEIDRQGIADILGLSRSFVRDVELGYNRAKYNLRHINALADYFGMSPREFLPEKAFPVDGVEERVVKAPVKKAAAKKAAVKKVAAKKVPAKKAGRNNR</sequence>
<name>A0A3B7MJS1_9BACT</name>
<dbReference type="SUPFAM" id="SSF47413">
    <property type="entry name" value="lambda repressor-like DNA-binding domains"/>
    <property type="match status" value="1"/>
</dbReference>
<dbReference type="OrthoDB" id="1098513at2"/>
<dbReference type="EMBL" id="CP032157">
    <property type="protein sequence ID" value="AXY73370.1"/>
    <property type="molecule type" value="Genomic_DNA"/>
</dbReference>
<protein>
    <submittedName>
        <fullName evidence="2">XRE family transcriptional regulator</fullName>
    </submittedName>
</protein>
<dbReference type="GO" id="GO:0003677">
    <property type="term" value="F:DNA binding"/>
    <property type="evidence" value="ECO:0007669"/>
    <property type="project" value="InterPro"/>
</dbReference>
<gene>
    <name evidence="2" type="ORF">D3H65_04975</name>
</gene>
<evidence type="ECO:0000259" key="1">
    <source>
        <dbReference type="PROSITE" id="PS50943"/>
    </source>
</evidence>
<dbReference type="KEGG" id="pseg:D3H65_04975"/>
<dbReference type="SMART" id="SM00530">
    <property type="entry name" value="HTH_XRE"/>
    <property type="match status" value="1"/>
</dbReference>
<feature type="domain" description="HTH cro/C1-type" evidence="1">
    <location>
        <begin position="17"/>
        <end position="73"/>
    </location>
</feature>
<dbReference type="CDD" id="cd00093">
    <property type="entry name" value="HTH_XRE"/>
    <property type="match status" value="1"/>
</dbReference>